<accession>A0ABS0YQM5</accession>
<dbReference type="EMBL" id="JAEMHK010000005">
    <property type="protein sequence ID" value="MBJ6800281.1"/>
    <property type="molecule type" value="Genomic_DNA"/>
</dbReference>
<gene>
    <name evidence="1" type="ORF">JFN90_09050</name>
</gene>
<dbReference type="RefSeq" id="WP_199394788.1">
    <property type="nucleotide sequence ID" value="NZ_JAEMHK010000005.1"/>
</dbReference>
<dbReference type="Pfam" id="PF14520">
    <property type="entry name" value="HHH_5"/>
    <property type="match status" value="1"/>
</dbReference>
<organism evidence="1 2">
    <name type="scientific">Geomonas propionica</name>
    <dbReference type="NCBI Taxonomy" id="2798582"/>
    <lineage>
        <taxon>Bacteria</taxon>
        <taxon>Pseudomonadati</taxon>
        <taxon>Thermodesulfobacteriota</taxon>
        <taxon>Desulfuromonadia</taxon>
        <taxon>Geobacterales</taxon>
        <taxon>Geobacteraceae</taxon>
        <taxon>Geomonas</taxon>
    </lineage>
</organism>
<dbReference type="Gene3D" id="1.10.150.20">
    <property type="entry name" value="5' to 3' exonuclease, C-terminal subdomain"/>
    <property type="match status" value="1"/>
</dbReference>
<name>A0ABS0YQM5_9BACT</name>
<evidence type="ECO:0000313" key="1">
    <source>
        <dbReference type="EMBL" id="MBJ6800281.1"/>
    </source>
</evidence>
<evidence type="ECO:0000313" key="2">
    <source>
        <dbReference type="Proteomes" id="UP000641025"/>
    </source>
</evidence>
<reference evidence="1 2" key="1">
    <citation type="submission" date="2020-12" db="EMBL/GenBank/DDBJ databases">
        <title>Geomonas sp. Red259, isolated from paddy soil.</title>
        <authorList>
            <person name="Xu Z."/>
            <person name="Zhang Z."/>
            <person name="Masuda Y."/>
            <person name="Itoh H."/>
            <person name="Senoo K."/>
        </authorList>
    </citation>
    <scope>NUCLEOTIDE SEQUENCE [LARGE SCALE GENOMIC DNA]</scope>
    <source>
        <strain evidence="1 2">Red259</strain>
    </source>
</reference>
<sequence length="174" mass="19254">MVQSAADFRRMKGVGPVLGKRLYDAGFDSFAKIAEAGEDGLIKVRGVNRRHIGSILEQARVLAGMELGDQQPPAQLMQQRVVGVREKVENLAQSTRDRFAGEMSEKCGRKLGADLEKIENALLQMHDFGNKRSKRIAKILNKAEKKVTGLEDAILKKVRKGFKKARKAVLKALA</sequence>
<protein>
    <recommendedName>
        <fullName evidence="3">Helix-hairpin-helix domain-containing protein</fullName>
    </recommendedName>
</protein>
<keyword evidence="2" id="KW-1185">Reference proteome</keyword>
<proteinExistence type="predicted"/>
<comment type="caution">
    <text evidence="1">The sequence shown here is derived from an EMBL/GenBank/DDBJ whole genome shotgun (WGS) entry which is preliminary data.</text>
</comment>
<dbReference type="InterPro" id="IPR010995">
    <property type="entry name" value="DNA_repair_Rad51/TF_NusA_a-hlx"/>
</dbReference>
<evidence type="ECO:0008006" key="3">
    <source>
        <dbReference type="Google" id="ProtNLM"/>
    </source>
</evidence>
<dbReference type="SUPFAM" id="SSF47794">
    <property type="entry name" value="Rad51 N-terminal domain-like"/>
    <property type="match status" value="1"/>
</dbReference>
<dbReference type="Proteomes" id="UP000641025">
    <property type="component" value="Unassembled WGS sequence"/>
</dbReference>